<comment type="cofactor">
    <cofactor evidence="1">
        <name>Mn(2+)</name>
        <dbReference type="ChEBI" id="CHEBI:29035"/>
    </cofactor>
</comment>
<evidence type="ECO:0000256" key="2">
    <source>
        <dbReference type="ARBA" id="ARBA00008766"/>
    </source>
</evidence>
<dbReference type="SUPFAM" id="SSF55920">
    <property type="entry name" value="Creatinase/aminopeptidase"/>
    <property type="match status" value="1"/>
</dbReference>
<feature type="domain" description="Creatinase N-terminal" evidence="6">
    <location>
        <begin position="4"/>
        <end position="128"/>
    </location>
</feature>
<dbReference type="InterPro" id="IPR000994">
    <property type="entry name" value="Pept_M24"/>
</dbReference>
<dbReference type="EMBL" id="JANSKX010000041">
    <property type="protein sequence ID" value="MCY1595782.1"/>
    <property type="molecule type" value="Genomic_DNA"/>
</dbReference>
<dbReference type="Gene3D" id="3.90.230.10">
    <property type="entry name" value="Creatinase/methionine aminopeptidase superfamily"/>
    <property type="match status" value="1"/>
</dbReference>
<comment type="caution">
    <text evidence="7">The sequence shown here is derived from an EMBL/GenBank/DDBJ whole genome shotgun (WGS) entry which is preliminary data.</text>
</comment>
<keyword evidence="4" id="KW-0464">Manganese</keyword>
<reference evidence="7" key="1">
    <citation type="journal article" date="2022" name="Int. J. Mol. Sci.">
        <title>Phenotypic and genotypic virulence characterisation of Staphylococcus pettenkoferi strains isolated from human bloodstream and diabetic foot infections.</title>
        <authorList>
            <person name="Magnan C."/>
        </authorList>
    </citation>
    <scope>NUCLEOTIDE SEQUENCE</scope>
    <source>
        <strain evidence="7">NSP020P</strain>
    </source>
</reference>
<sequence length="352" mass="39645">MMKIDNLINTIKREQADGAWITRPINIYYLTGYHSNPNERLFALLVKPSGEQVLFCPQMEVADVNNSSYDGEVIGYLDTEAPLSKLNETYPKLLIEAEHLTVHRQRELAEYLHTETFADVDLTLKQLRNNKSTGEIAELTIAAELADKCIEIGVAYLEEGRTEREVVNHIEHEIKRYGVNEMSFDTMVLFGDHAASPHGIPGDRRLQANEYVLFDLGVVYNHYCSDITRTVVFGTPSEEAQRIYHVVLDAQTQAIEALQPGEKISKIDNIARNVITEAGYGDYFTHRLGHGLGLEAHEYQDISNQNDNKLEAGMVITIEPGIYVPNVAGVRIEDDILITEDGARSLTNYPKH</sequence>
<accession>A0A9Q4H0L1</accession>
<dbReference type="RefSeq" id="WP_268211437.1">
    <property type="nucleotide sequence ID" value="NZ_JANSKS010000050.1"/>
</dbReference>
<evidence type="ECO:0000259" key="5">
    <source>
        <dbReference type="Pfam" id="PF00557"/>
    </source>
</evidence>
<evidence type="ECO:0000313" key="8">
    <source>
        <dbReference type="Proteomes" id="UP001081438"/>
    </source>
</evidence>
<evidence type="ECO:0000256" key="4">
    <source>
        <dbReference type="ARBA" id="ARBA00023211"/>
    </source>
</evidence>
<dbReference type="PANTHER" id="PTHR46112">
    <property type="entry name" value="AMINOPEPTIDASE"/>
    <property type="match status" value="1"/>
</dbReference>
<dbReference type="PANTHER" id="PTHR46112:SF10">
    <property type="entry name" value="DIPEPTIDASE YKVY-RELATED"/>
    <property type="match status" value="1"/>
</dbReference>
<dbReference type="InterPro" id="IPR050659">
    <property type="entry name" value="Peptidase_M24B"/>
</dbReference>
<protein>
    <submittedName>
        <fullName evidence="7">Xaa-Pro peptidase family protein</fullName>
    </submittedName>
</protein>
<dbReference type="Proteomes" id="UP001081438">
    <property type="component" value="Unassembled WGS sequence"/>
</dbReference>
<evidence type="ECO:0000256" key="1">
    <source>
        <dbReference type="ARBA" id="ARBA00001936"/>
    </source>
</evidence>
<dbReference type="FunFam" id="3.90.230.10:FF:000014">
    <property type="entry name" value="Aminopeptidase P family protein"/>
    <property type="match status" value="1"/>
</dbReference>
<dbReference type="GO" id="GO:0016787">
    <property type="term" value="F:hydrolase activity"/>
    <property type="evidence" value="ECO:0007669"/>
    <property type="project" value="UniProtKB-KW"/>
</dbReference>
<evidence type="ECO:0000259" key="6">
    <source>
        <dbReference type="Pfam" id="PF01321"/>
    </source>
</evidence>
<evidence type="ECO:0000256" key="3">
    <source>
        <dbReference type="ARBA" id="ARBA00022801"/>
    </source>
</evidence>
<gene>
    <name evidence="7" type="ORF">NW112_11120</name>
</gene>
<feature type="domain" description="Peptidase M24" evidence="5">
    <location>
        <begin position="139"/>
        <end position="340"/>
    </location>
</feature>
<proteinExistence type="inferred from homology"/>
<dbReference type="SUPFAM" id="SSF53092">
    <property type="entry name" value="Creatinase/prolidase N-terminal domain"/>
    <property type="match status" value="1"/>
</dbReference>
<dbReference type="InterPro" id="IPR000587">
    <property type="entry name" value="Creatinase_N"/>
</dbReference>
<comment type="similarity">
    <text evidence="2">Belongs to the peptidase M24B family.</text>
</comment>
<dbReference type="InterPro" id="IPR029149">
    <property type="entry name" value="Creatin/AminoP/Spt16_N"/>
</dbReference>
<name>A0A9Q4H0L1_9STAP</name>
<dbReference type="AlphaFoldDB" id="A0A9Q4H0L1"/>
<dbReference type="InterPro" id="IPR036005">
    <property type="entry name" value="Creatinase/aminopeptidase-like"/>
</dbReference>
<organism evidence="7 8">
    <name type="scientific">Staphylococcus pettenkoferi</name>
    <dbReference type="NCBI Taxonomy" id="170573"/>
    <lineage>
        <taxon>Bacteria</taxon>
        <taxon>Bacillati</taxon>
        <taxon>Bacillota</taxon>
        <taxon>Bacilli</taxon>
        <taxon>Bacillales</taxon>
        <taxon>Staphylococcaceae</taxon>
        <taxon>Staphylococcus</taxon>
    </lineage>
</organism>
<dbReference type="Pfam" id="PF01321">
    <property type="entry name" value="Creatinase_N"/>
    <property type="match status" value="1"/>
</dbReference>
<dbReference type="Pfam" id="PF00557">
    <property type="entry name" value="Peptidase_M24"/>
    <property type="match status" value="1"/>
</dbReference>
<dbReference type="CDD" id="cd01092">
    <property type="entry name" value="APP-like"/>
    <property type="match status" value="1"/>
</dbReference>
<dbReference type="Gene3D" id="3.40.350.10">
    <property type="entry name" value="Creatinase/prolidase N-terminal domain"/>
    <property type="match status" value="1"/>
</dbReference>
<evidence type="ECO:0000313" key="7">
    <source>
        <dbReference type="EMBL" id="MCY1595782.1"/>
    </source>
</evidence>
<keyword evidence="3" id="KW-0378">Hydrolase</keyword>